<organism evidence="1 2">
    <name type="scientific">Vicia faba</name>
    <name type="common">Broad bean</name>
    <name type="synonym">Faba vulgaris</name>
    <dbReference type="NCBI Taxonomy" id="3906"/>
    <lineage>
        <taxon>Eukaryota</taxon>
        <taxon>Viridiplantae</taxon>
        <taxon>Streptophyta</taxon>
        <taxon>Embryophyta</taxon>
        <taxon>Tracheophyta</taxon>
        <taxon>Spermatophyta</taxon>
        <taxon>Magnoliopsida</taxon>
        <taxon>eudicotyledons</taxon>
        <taxon>Gunneridae</taxon>
        <taxon>Pentapetalae</taxon>
        <taxon>rosids</taxon>
        <taxon>fabids</taxon>
        <taxon>Fabales</taxon>
        <taxon>Fabaceae</taxon>
        <taxon>Papilionoideae</taxon>
        <taxon>50 kb inversion clade</taxon>
        <taxon>NPAAA clade</taxon>
        <taxon>Hologalegina</taxon>
        <taxon>IRL clade</taxon>
        <taxon>Fabeae</taxon>
        <taxon>Vicia</taxon>
    </lineage>
</organism>
<accession>A0AAV1ART5</accession>
<dbReference type="Proteomes" id="UP001157006">
    <property type="component" value="Chromosome 5"/>
</dbReference>
<dbReference type="EMBL" id="OX451740">
    <property type="protein sequence ID" value="CAI8613057.1"/>
    <property type="molecule type" value="Genomic_DNA"/>
</dbReference>
<protein>
    <submittedName>
        <fullName evidence="1">Uncharacterized protein</fullName>
    </submittedName>
</protein>
<evidence type="ECO:0000313" key="2">
    <source>
        <dbReference type="Proteomes" id="UP001157006"/>
    </source>
</evidence>
<sequence>MNQLRQFLLTHDLRSLYHMVILAYDAESDKNLDLEKQIGKDITFDLVALDKVKSFHVTKVTSFNYFKKNLATMFGIPAQFQRLGFCMAEKPDLSSISAIDMHRGIRISMYQ</sequence>
<gene>
    <name evidence="1" type="ORF">VFH_V063600</name>
</gene>
<proteinExistence type="predicted"/>
<name>A0AAV1ART5_VICFA</name>
<evidence type="ECO:0000313" key="1">
    <source>
        <dbReference type="EMBL" id="CAI8613057.1"/>
    </source>
</evidence>
<reference evidence="1 2" key="1">
    <citation type="submission" date="2023-01" db="EMBL/GenBank/DDBJ databases">
        <authorList>
            <person name="Kreplak J."/>
        </authorList>
    </citation>
    <scope>NUCLEOTIDE SEQUENCE [LARGE SCALE GENOMIC DNA]</scope>
</reference>
<keyword evidence="2" id="KW-1185">Reference proteome</keyword>
<dbReference type="AlphaFoldDB" id="A0AAV1ART5"/>